<feature type="compositionally biased region" description="Polar residues" evidence="5">
    <location>
        <begin position="341"/>
        <end position="353"/>
    </location>
</feature>
<organism evidence="7 8">
    <name type="scientific">Dissophora globulifera</name>
    <dbReference type="NCBI Taxonomy" id="979702"/>
    <lineage>
        <taxon>Eukaryota</taxon>
        <taxon>Fungi</taxon>
        <taxon>Fungi incertae sedis</taxon>
        <taxon>Mucoromycota</taxon>
        <taxon>Mortierellomycotina</taxon>
        <taxon>Mortierellomycetes</taxon>
        <taxon>Mortierellales</taxon>
        <taxon>Mortierellaceae</taxon>
        <taxon>Dissophora</taxon>
    </lineage>
</organism>
<protein>
    <submittedName>
        <fullName evidence="7">Uncharacterized protein</fullName>
    </submittedName>
</protein>
<evidence type="ECO:0000256" key="5">
    <source>
        <dbReference type="SAM" id="MobiDB-lite"/>
    </source>
</evidence>
<evidence type="ECO:0000256" key="1">
    <source>
        <dbReference type="ARBA" id="ARBA00004167"/>
    </source>
</evidence>
<feature type="region of interest" description="Disordered" evidence="5">
    <location>
        <begin position="406"/>
        <end position="472"/>
    </location>
</feature>
<dbReference type="EMBL" id="JAAAIP010000310">
    <property type="protein sequence ID" value="KAG0319782.1"/>
    <property type="molecule type" value="Genomic_DNA"/>
</dbReference>
<dbReference type="AlphaFoldDB" id="A0A9P6RLA4"/>
<dbReference type="PANTHER" id="PTHR15549:SF30">
    <property type="entry name" value="MID2 DOMAIN-CONTAINING PROTEIN"/>
    <property type="match status" value="1"/>
</dbReference>
<keyword evidence="3 6" id="KW-1133">Transmembrane helix</keyword>
<feature type="compositionally biased region" description="Low complexity" evidence="5">
    <location>
        <begin position="444"/>
        <end position="456"/>
    </location>
</feature>
<feature type="region of interest" description="Disordered" evidence="5">
    <location>
        <begin position="341"/>
        <end position="361"/>
    </location>
</feature>
<evidence type="ECO:0000313" key="7">
    <source>
        <dbReference type="EMBL" id="KAG0319782.1"/>
    </source>
</evidence>
<keyword evidence="4 6" id="KW-0472">Membrane</keyword>
<comment type="subcellular location">
    <subcellularLocation>
        <location evidence="1">Membrane</location>
        <topology evidence="1">Single-pass membrane protein</topology>
    </subcellularLocation>
</comment>
<accession>A0A9P6RLA4</accession>
<evidence type="ECO:0000256" key="3">
    <source>
        <dbReference type="ARBA" id="ARBA00022989"/>
    </source>
</evidence>
<proteinExistence type="predicted"/>
<dbReference type="GO" id="GO:0016020">
    <property type="term" value="C:membrane"/>
    <property type="evidence" value="ECO:0007669"/>
    <property type="project" value="UniProtKB-SubCell"/>
</dbReference>
<sequence length="576" mass="62916">MSITRRVLSLPQEQEQGPGAPLPDVPLQDLAVSTTVSKPPVTTTLAPTLGALTATAPLVNTTTTIATTLTTTKLTATNSAVVSSSSIVSPTVVASNASAGSTPSLGLIIGIALGALAVIAVIVTVLICRRAKGRRRRDKQRAIITYLTGSNSSHSDNHINNNYSGESSLGTVMVDQSRQRAFQGHAGPTRMLDNGYPQYNQQFDRRRTQQPSQEELQPEWWIRKSPLEYYQQTPPIERSTGGEYPWQQAEDPAQEYEAMAENSALAPIQDPNMMSGPSRWQTRDQNAYSMDRPKTVLSFRGPLDLQRQHYSLPPKRPSMYQKQDLQMPLDGVMTVLNRSLSPTRSLTPTNPLYNQDFDPSRPESVYIPPPPFQRSFTPTSWYPPPPPVLPPSVAFSASVAMPLPLPPARAPSNPRDQQHQPPSGFYDFFEPDELDEAPAPPRPIISRPVDRSLTSTPSPPPIPRATRPAETKDTTMIAISSGTSAQSSPTLLVDNVYAAANEVPGGQPKQISHPDQTTMMVKLRSQPELDVVGPRPQIRSPLATLSLSSNSLAAMLEKDINEPRMGGRMPRIPRGK</sequence>
<feature type="transmembrane region" description="Helical" evidence="6">
    <location>
        <begin position="105"/>
        <end position="128"/>
    </location>
</feature>
<dbReference type="InterPro" id="IPR051694">
    <property type="entry name" value="Immunoregulatory_rcpt-like"/>
</dbReference>
<dbReference type="OrthoDB" id="2449625at2759"/>
<name>A0A9P6RLA4_9FUNG</name>
<evidence type="ECO:0000256" key="2">
    <source>
        <dbReference type="ARBA" id="ARBA00022692"/>
    </source>
</evidence>
<comment type="caution">
    <text evidence="7">The sequence shown here is derived from an EMBL/GenBank/DDBJ whole genome shotgun (WGS) entry which is preliminary data.</text>
</comment>
<reference evidence="7" key="1">
    <citation type="journal article" date="2020" name="Fungal Divers.">
        <title>Resolving the Mortierellaceae phylogeny through synthesis of multi-gene phylogenetics and phylogenomics.</title>
        <authorList>
            <person name="Vandepol N."/>
            <person name="Liber J."/>
            <person name="Desiro A."/>
            <person name="Na H."/>
            <person name="Kennedy M."/>
            <person name="Barry K."/>
            <person name="Grigoriev I.V."/>
            <person name="Miller A.N."/>
            <person name="O'Donnell K."/>
            <person name="Stajich J.E."/>
            <person name="Bonito G."/>
        </authorList>
    </citation>
    <scope>NUCLEOTIDE SEQUENCE</scope>
    <source>
        <strain evidence="7">REB-010B</strain>
    </source>
</reference>
<dbReference type="Proteomes" id="UP000738325">
    <property type="component" value="Unassembled WGS sequence"/>
</dbReference>
<dbReference type="PANTHER" id="PTHR15549">
    <property type="entry name" value="PAIRED IMMUNOGLOBULIN-LIKE TYPE 2 RECEPTOR"/>
    <property type="match status" value="1"/>
</dbReference>
<feature type="region of interest" description="Disordered" evidence="5">
    <location>
        <begin position="1"/>
        <end position="25"/>
    </location>
</feature>
<keyword evidence="8" id="KW-1185">Reference proteome</keyword>
<dbReference type="GO" id="GO:0071944">
    <property type="term" value="C:cell periphery"/>
    <property type="evidence" value="ECO:0007669"/>
    <property type="project" value="UniProtKB-ARBA"/>
</dbReference>
<keyword evidence="2 6" id="KW-0812">Transmembrane</keyword>
<evidence type="ECO:0000313" key="8">
    <source>
        <dbReference type="Proteomes" id="UP000738325"/>
    </source>
</evidence>
<evidence type="ECO:0000256" key="6">
    <source>
        <dbReference type="SAM" id="Phobius"/>
    </source>
</evidence>
<evidence type="ECO:0000256" key="4">
    <source>
        <dbReference type="ARBA" id="ARBA00023136"/>
    </source>
</evidence>
<gene>
    <name evidence="7" type="ORF">BGZ99_004937</name>
</gene>